<dbReference type="InterPro" id="IPR050131">
    <property type="entry name" value="Peptidase_S8_subtilisin-like"/>
</dbReference>
<keyword evidence="11" id="KW-1185">Reference proteome</keyword>
<evidence type="ECO:0000256" key="1">
    <source>
        <dbReference type="ARBA" id="ARBA00011073"/>
    </source>
</evidence>
<proteinExistence type="inferred from homology"/>
<evidence type="ECO:0000256" key="4">
    <source>
        <dbReference type="ARBA" id="ARBA00022801"/>
    </source>
</evidence>
<dbReference type="PROSITE" id="PS00137">
    <property type="entry name" value="SUBTILASE_HIS"/>
    <property type="match status" value="1"/>
</dbReference>
<keyword evidence="4 6" id="KW-0378">Hydrolase</keyword>
<dbReference type="PRINTS" id="PR00723">
    <property type="entry name" value="SUBTILISIN"/>
</dbReference>
<comment type="similarity">
    <text evidence="1 6 7">Belongs to the peptidase S8 family.</text>
</comment>
<gene>
    <name evidence="10" type="ORF">NQZ67_18120</name>
</gene>
<dbReference type="InterPro" id="IPR022398">
    <property type="entry name" value="Peptidase_S8_His-AS"/>
</dbReference>
<dbReference type="PROSITE" id="PS00138">
    <property type="entry name" value="SUBTILASE_SER"/>
    <property type="match status" value="1"/>
</dbReference>
<dbReference type="AlphaFoldDB" id="A0A9X2MT46"/>
<dbReference type="SUPFAM" id="SSF52743">
    <property type="entry name" value="Subtilisin-like"/>
    <property type="match status" value="1"/>
</dbReference>
<feature type="domain" description="SLH" evidence="9">
    <location>
        <begin position="541"/>
        <end position="604"/>
    </location>
</feature>
<dbReference type="Gene3D" id="3.40.50.200">
    <property type="entry name" value="Peptidase S8/S53 domain"/>
    <property type="match status" value="1"/>
</dbReference>
<dbReference type="Proteomes" id="UP001141950">
    <property type="component" value="Unassembled WGS sequence"/>
</dbReference>
<evidence type="ECO:0000256" key="2">
    <source>
        <dbReference type="ARBA" id="ARBA00022670"/>
    </source>
</evidence>
<dbReference type="Pfam" id="PF00395">
    <property type="entry name" value="SLH"/>
    <property type="match status" value="1"/>
</dbReference>
<dbReference type="InterPro" id="IPR023828">
    <property type="entry name" value="Peptidase_S8_Ser-AS"/>
</dbReference>
<evidence type="ECO:0000256" key="3">
    <source>
        <dbReference type="ARBA" id="ARBA00022723"/>
    </source>
</evidence>
<feature type="signal peptide" evidence="8">
    <location>
        <begin position="1"/>
        <end position="28"/>
    </location>
</feature>
<dbReference type="RefSeq" id="WP_257448658.1">
    <property type="nucleotide sequence ID" value="NZ_JANIPJ010000013.1"/>
</dbReference>
<dbReference type="PROSITE" id="PS51892">
    <property type="entry name" value="SUBTILASE"/>
    <property type="match status" value="1"/>
</dbReference>
<keyword evidence="3" id="KW-0479">Metal-binding</keyword>
<dbReference type="Gene3D" id="3.30.70.80">
    <property type="entry name" value="Peptidase S8 propeptide/proteinase inhibitor I9"/>
    <property type="match status" value="1"/>
</dbReference>
<evidence type="ECO:0000256" key="8">
    <source>
        <dbReference type="SAM" id="SignalP"/>
    </source>
</evidence>
<name>A0A9X2MT46_9BACL</name>
<dbReference type="InterPro" id="IPR034202">
    <property type="entry name" value="Subtilisin_Carlsberg-like"/>
</dbReference>
<dbReference type="InterPro" id="IPR000209">
    <property type="entry name" value="Peptidase_S8/S53_dom"/>
</dbReference>
<keyword evidence="5 6" id="KW-0720">Serine protease</keyword>
<organism evidence="10 11">
    <name type="scientific">Paenibacillus soyae</name>
    <dbReference type="NCBI Taxonomy" id="2969249"/>
    <lineage>
        <taxon>Bacteria</taxon>
        <taxon>Bacillati</taxon>
        <taxon>Bacillota</taxon>
        <taxon>Bacilli</taxon>
        <taxon>Bacillales</taxon>
        <taxon>Paenibacillaceae</taxon>
        <taxon>Paenibacillus</taxon>
    </lineage>
</organism>
<evidence type="ECO:0000313" key="11">
    <source>
        <dbReference type="Proteomes" id="UP001141950"/>
    </source>
</evidence>
<dbReference type="PANTHER" id="PTHR43806">
    <property type="entry name" value="PEPTIDASE S8"/>
    <property type="match status" value="1"/>
</dbReference>
<dbReference type="SUPFAM" id="SSF54897">
    <property type="entry name" value="Protease propeptides/inhibitors"/>
    <property type="match status" value="1"/>
</dbReference>
<evidence type="ECO:0000256" key="7">
    <source>
        <dbReference type="RuleBase" id="RU003355"/>
    </source>
</evidence>
<dbReference type="CDD" id="cd07477">
    <property type="entry name" value="Peptidases_S8_Subtilisin_subset"/>
    <property type="match status" value="1"/>
</dbReference>
<comment type="caution">
    <text evidence="10">The sequence shown here is derived from an EMBL/GenBank/DDBJ whole genome shotgun (WGS) entry which is preliminary data.</text>
</comment>
<dbReference type="InterPro" id="IPR036852">
    <property type="entry name" value="Peptidase_S8/S53_dom_sf"/>
</dbReference>
<dbReference type="Pfam" id="PF00082">
    <property type="entry name" value="Peptidase_S8"/>
    <property type="match status" value="1"/>
</dbReference>
<keyword evidence="8" id="KW-0732">Signal</keyword>
<dbReference type="InterPro" id="IPR037045">
    <property type="entry name" value="S8pro/Inhibitor_I9_sf"/>
</dbReference>
<evidence type="ECO:0000259" key="9">
    <source>
        <dbReference type="PROSITE" id="PS51272"/>
    </source>
</evidence>
<evidence type="ECO:0000313" key="10">
    <source>
        <dbReference type="EMBL" id="MCR2805802.1"/>
    </source>
</evidence>
<dbReference type="InterPro" id="IPR015500">
    <property type="entry name" value="Peptidase_S8_subtilisin-rel"/>
</dbReference>
<keyword evidence="2 6" id="KW-0645">Protease</keyword>
<feature type="active site" description="Charge relay system" evidence="6">
    <location>
        <position position="141"/>
    </location>
</feature>
<dbReference type="GO" id="GO:0046872">
    <property type="term" value="F:metal ion binding"/>
    <property type="evidence" value="ECO:0007669"/>
    <property type="project" value="UniProtKB-KW"/>
</dbReference>
<feature type="active site" description="Charge relay system" evidence="6">
    <location>
        <position position="171"/>
    </location>
</feature>
<reference evidence="10" key="1">
    <citation type="submission" date="2022-08" db="EMBL/GenBank/DDBJ databases">
        <title>The genomic sequence of strain Paenibacillus sp. SCIV0701.</title>
        <authorList>
            <person name="Zhao H."/>
        </authorList>
    </citation>
    <scope>NUCLEOTIDE SEQUENCE</scope>
    <source>
        <strain evidence="10">SCIV0701</strain>
    </source>
</reference>
<sequence length="720" mass="77320">MTLSSIYIKSILSVVLLSLALPTQWASAGASPGATQHEVIVVYKNEEGKAAILEDSSDVSHEFDIIPAVAASATGQELAELANDPNIAYIEPNRLFRAVETGLHPAAEQAEQSQWGFQAIQPAPMWSAGFTGAGVKIAVIDTGIHPHRELTIAGGVSTVDYTGDFADDNGHGTHVAGIIAARRNGEAMVGIAPDAELYAVKSMDASGNGTLQDLLEALEWSIEHGMDIINLSLGSPEDSPLIREMVDRAYAEGIVVIAASGNNQVDVPLSTYTVYYPAKYDSVIAVGAISRWNSRGDFSSVGAEVEAAAPGVDIISTYVNENGTDGYAQASGTSQAAPHVTGMVALLMQKYPSMTNAQLRRELRKFAIDLGTPGRDIEFGYGALTFAAPSGSSSAYEPQSLSEAVLEGSEGGRFQERLEAWKSEWSLRELPARTLLRGNAPLGVSLQLAAGSSNFAYIDESSVRYGENVFVLNGSGERMNDFIVQVLFNRIVITPSVDALLHPNETYRLIIDSSVRGKTSLSASTAYELTSPLLIPFSVAQPTAYALTKQGAWYDETVQWGLENRIVTGYEDGSFKPNKPVSEAEFLAMLLRAFEPDLSLVQGERWADSYYARAKALRYPVKSYTSLTPRGTIIARRQVAELISSTDGVRFSGDDAIHYLLAFGLAEGKQAAPSIEGFNGAKGLTRAEALQFVRNVIRYGSGALLERPLRASDRGDLPEL</sequence>
<dbReference type="InterPro" id="IPR001119">
    <property type="entry name" value="SLH_dom"/>
</dbReference>
<dbReference type="PROSITE" id="PS00136">
    <property type="entry name" value="SUBTILASE_ASP"/>
    <property type="match status" value="1"/>
</dbReference>
<accession>A0A9X2MT46</accession>
<dbReference type="PROSITE" id="PS51272">
    <property type="entry name" value="SLH"/>
    <property type="match status" value="1"/>
</dbReference>
<protein>
    <submittedName>
        <fullName evidence="10">S8 family serine peptidase</fullName>
    </submittedName>
</protein>
<dbReference type="PANTHER" id="PTHR43806:SF11">
    <property type="entry name" value="CEREVISIN-RELATED"/>
    <property type="match status" value="1"/>
</dbReference>
<evidence type="ECO:0000256" key="5">
    <source>
        <dbReference type="ARBA" id="ARBA00022825"/>
    </source>
</evidence>
<dbReference type="EMBL" id="JANIPJ010000013">
    <property type="protein sequence ID" value="MCR2805802.1"/>
    <property type="molecule type" value="Genomic_DNA"/>
</dbReference>
<evidence type="ECO:0000256" key="6">
    <source>
        <dbReference type="PROSITE-ProRule" id="PRU01240"/>
    </source>
</evidence>
<feature type="chain" id="PRO_5040782108" evidence="8">
    <location>
        <begin position="29"/>
        <end position="720"/>
    </location>
</feature>
<dbReference type="GO" id="GO:0004252">
    <property type="term" value="F:serine-type endopeptidase activity"/>
    <property type="evidence" value="ECO:0007669"/>
    <property type="project" value="UniProtKB-UniRule"/>
</dbReference>
<dbReference type="GO" id="GO:0006508">
    <property type="term" value="P:proteolysis"/>
    <property type="evidence" value="ECO:0007669"/>
    <property type="project" value="UniProtKB-KW"/>
</dbReference>
<feature type="active site" description="Charge relay system" evidence="6">
    <location>
        <position position="334"/>
    </location>
</feature>
<dbReference type="InterPro" id="IPR023827">
    <property type="entry name" value="Peptidase_S8_Asp-AS"/>
</dbReference>